<dbReference type="AlphaFoldDB" id="A0A4Y2NWF4"/>
<feature type="region of interest" description="Disordered" evidence="1">
    <location>
        <begin position="207"/>
        <end position="246"/>
    </location>
</feature>
<protein>
    <submittedName>
        <fullName evidence="2">Uncharacterized protein</fullName>
    </submittedName>
</protein>
<name>A0A4Y2NWF4_ARAVE</name>
<sequence>MSNFPVLRTISLLEPPVPSNLNNVISPPRSVCVSSPRRDLMTCSVVVENILLSLSPISSRTRRQLRERRTAVISSDLSNHLIPRCLDSSDSNFNVCSISSDQATSYSKDLDIPLDLSPVRASGSSLDLCSISQCNLNSSSTCANENQLIEQKLAECFEQLAVSPLDLVVRPRIHDLTEPDLDILRSLSVSESEICLIANPVLEIVPPTDSKSDSSASNSDNKSNNVLEDDKSTAPSCHDRKSPLDSLDSKKDLECSSVSGAKFSCHLCPFTAVKRSGLRLHMKKNHDTWKVSNDFICLGENPSECSVLKKSVTDPKDVNTSVPSSSPEDLTSVNSCNSSPKDIVESSNSTLENSYQTAED</sequence>
<feature type="compositionally biased region" description="Low complexity" evidence="1">
    <location>
        <begin position="213"/>
        <end position="225"/>
    </location>
</feature>
<dbReference type="Proteomes" id="UP000499080">
    <property type="component" value="Unassembled WGS sequence"/>
</dbReference>
<evidence type="ECO:0000313" key="3">
    <source>
        <dbReference type="Proteomes" id="UP000499080"/>
    </source>
</evidence>
<evidence type="ECO:0000256" key="1">
    <source>
        <dbReference type="SAM" id="MobiDB-lite"/>
    </source>
</evidence>
<dbReference type="EMBL" id="BGPR01009960">
    <property type="protein sequence ID" value="GBN43354.1"/>
    <property type="molecule type" value="Genomic_DNA"/>
</dbReference>
<organism evidence="2 3">
    <name type="scientific">Araneus ventricosus</name>
    <name type="common">Orbweaver spider</name>
    <name type="synonym">Epeira ventricosa</name>
    <dbReference type="NCBI Taxonomy" id="182803"/>
    <lineage>
        <taxon>Eukaryota</taxon>
        <taxon>Metazoa</taxon>
        <taxon>Ecdysozoa</taxon>
        <taxon>Arthropoda</taxon>
        <taxon>Chelicerata</taxon>
        <taxon>Arachnida</taxon>
        <taxon>Araneae</taxon>
        <taxon>Araneomorphae</taxon>
        <taxon>Entelegynae</taxon>
        <taxon>Araneoidea</taxon>
        <taxon>Araneidae</taxon>
        <taxon>Araneus</taxon>
    </lineage>
</organism>
<feature type="compositionally biased region" description="Polar residues" evidence="1">
    <location>
        <begin position="318"/>
        <end position="360"/>
    </location>
</feature>
<accession>A0A4Y2NWF4</accession>
<feature type="region of interest" description="Disordered" evidence="1">
    <location>
        <begin position="313"/>
        <end position="360"/>
    </location>
</feature>
<reference evidence="2 3" key="1">
    <citation type="journal article" date="2019" name="Sci. Rep.">
        <title>Orb-weaving spider Araneus ventricosus genome elucidates the spidroin gene catalogue.</title>
        <authorList>
            <person name="Kono N."/>
            <person name="Nakamura H."/>
            <person name="Ohtoshi R."/>
            <person name="Moran D.A.P."/>
            <person name="Shinohara A."/>
            <person name="Yoshida Y."/>
            <person name="Fujiwara M."/>
            <person name="Mori M."/>
            <person name="Tomita M."/>
            <person name="Arakawa K."/>
        </authorList>
    </citation>
    <scope>NUCLEOTIDE SEQUENCE [LARGE SCALE GENOMIC DNA]</scope>
</reference>
<comment type="caution">
    <text evidence="2">The sequence shown here is derived from an EMBL/GenBank/DDBJ whole genome shotgun (WGS) entry which is preliminary data.</text>
</comment>
<evidence type="ECO:0000313" key="2">
    <source>
        <dbReference type="EMBL" id="GBN43354.1"/>
    </source>
</evidence>
<gene>
    <name evidence="2" type="ORF">AVEN_80819_1</name>
</gene>
<proteinExistence type="predicted"/>
<keyword evidence="3" id="KW-1185">Reference proteome</keyword>
<feature type="compositionally biased region" description="Basic and acidic residues" evidence="1">
    <location>
        <begin position="228"/>
        <end position="246"/>
    </location>
</feature>